<protein>
    <submittedName>
        <fullName evidence="1">Uncharacterized protein</fullName>
    </submittedName>
</protein>
<sequence>MCPSRNRKSQQKLELMVRPPFPCICHEGRMHDVSTISEVAVIFSDTRRIGDLVDWFTDGCYWSGIVTKILEDETFQDPVMGMMMSKIDGCGSQTALEISSLNLCY</sequence>
<accession>A0A2P5C7N4</accession>
<feature type="non-terminal residue" evidence="1">
    <location>
        <position position="105"/>
    </location>
</feature>
<keyword evidence="2" id="KW-1185">Reference proteome</keyword>
<evidence type="ECO:0000313" key="1">
    <source>
        <dbReference type="EMBL" id="PON57021.1"/>
    </source>
</evidence>
<reference evidence="2" key="1">
    <citation type="submission" date="2016-06" db="EMBL/GenBank/DDBJ databases">
        <title>Parallel loss of symbiosis genes in relatives of nitrogen-fixing non-legume Parasponia.</title>
        <authorList>
            <person name="Van Velzen R."/>
            <person name="Holmer R."/>
            <person name="Bu F."/>
            <person name="Rutten L."/>
            <person name="Van Zeijl A."/>
            <person name="Liu W."/>
            <person name="Santuari L."/>
            <person name="Cao Q."/>
            <person name="Sharma T."/>
            <person name="Shen D."/>
            <person name="Roswanjaya Y."/>
            <person name="Wardhani T."/>
            <person name="Kalhor M.S."/>
            <person name="Jansen J."/>
            <person name="Van den Hoogen J."/>
            <person name="Gungor B."/>
            <person name="Hartog M."/>
            <person name="Hontelez J."/>
            <person name="Verver J."/>
            <person name="Yang W.-C."/>
            <person name="Schijlen E."/>
            <person name="Repin R."/>
            <person name="Schilthuizen M."/>
            <person name="Schranz E."/>
            <person name="Heidstra R."/>
            <person name="Miyata K."/>
            <person name="Fedorova E."/>
            <person name="Kohlen W."/>
            <person name="Bisseling T."/>
            <person name="Smit S."/>
            <person name="Geurts R."/>
        </authorList>
    </citation>
    <scope>NUCLEOTIDE SEQUENCE [LARGE SCALE GENOMIC DNA]</scope>
    <source>
        <strain evidence="2">cv. WU1-14</strain>
    </source>
</reference>
<proteinExistence type="predicted"/>
<dbReference type="Proteomes" id="UP000237105">
    <property type="component" value="Unassembled WGS sequence"/>
</dbReference>
<dbReference type="PANTHER" id="PTHR36805:SF7">
    <property type="entry name" value="AGENET DOMAIN-CONTAINING PROTEIN"/>
    <property type="match status" value="1"/>
</dbReference>
<dbReference type="OrthoDB" id="1894168at2759"/>
<dbReference type="STRING" id="3476.A0A2P5C7N4"/>
<comment type="caution">
    <text evidence="1">The sequence shown here is derived from an EMBL/GenBank/DDBJ whole genome shotgun (WGS) entry which is preliminary data.</text>
</comment>
<organism evidence="1 2">
    <name type="scientific">Parasponia andersonii</name>
    <name type="common">Sponia andersonii</name>
    <dbReference type="NCBI Taxonomy" id="3476"/>
    <lineage>
        <taxon>Eukaryota</taxon>
        <taxon>Viridiplantae</taxon>
        <taxon>Streptophyta</taxon>
        <taxon>Embryophyta</taxon>
        <taxon>Tracheophyta</taxon>
        <taxon>Spermatophyta</taxon>
        <taxon>Magnoliopsida</taxon>
        <taxon>eudicotyledons</taxon>
        <taxon>Gunneridae</taxon>
        <taxon>Pentapetalae</taxon>
        <taxon>rosids</taxon>
        <taxon>fabids</taxon>
        <taxon>Rosales</taxon>
        <taxon>Cannabaceae</taxon>
        <taxon>Parasponia</taxon>
    </lineage>
</organism>
<dbReference type="AlphaFoldDB" id="A0A2P5C7N4"/>
<dbReference type="EMBL" id="JXTB01000164">
    <property type="protein sequence ID" value="PON57021.1"/>
    <property type="molecule type" value="Genomic_DNA"/>
</dbReference>
<dbReference type="PANTHER" id="PTHR36805">
    <property type="entry name" value="AGENET DOMAIN-CONTAINING PROTEIN"/>
    <property type="match status" value="1"/>
</dbReference>
<gene>
    <name evidence="1" type="ORF">PanWU01x14_177510</name>
</gene>
<evidence type="ECO:0000313" key="2">
    <source>
        <dbReference type="Proteomes" id="UP000237105"/>
    </source>
</evidence>
<name>A0A2P5C7N4_PARAD</name>